<dbReference type="Pfam" id="PF01636">
    <property type="entry name" value="APH"/>
    <property type="match status" value="1"/>
</dbReference>
<reference evidence="2 3" key="1">
    <citation type="submission" date="2023-08" db="EMBL/GenBank/DDBJ databases">
        <authorList>
            <person name="Palmer J.M."/>
        </authorList>
    </citation>
    <scope>NUCLEOTIDE SEQUENCE [LARGE SCALE GENOMIC DNA]</scope>
    <source>
        <strain evidence="2 3">TWF481</strain>
    </source>
</reference>
<evidence type="ECO:0000259" key="1">
    <source>
        <dbReference type="Pfam" id="PF01636"/>
    </source>
</evidence>
<dbReference type="Proteomes" id="UP001370758">
    <property type="component" value="Unassembled WGS sequence"/>
</dbReference>
<gene>
    <name evidence="2" type="ORF">TWF481_011476</name>
</gene>
<dbReference type="EMBL" id="JAVHJL010000008">
    <property type="protein sequence ID" value="KAK6498906.1"/>
    <property type="molecule type" value="Genomic_DNA"/>
</dbReference>
<dbReference type="PANTHER" id="PTHR21310:SF39">
    <property type="entry name" value="AMINOGLYCOSIDE PHOSPHOTRANSFERASE DOMAIN-CONTAINING PROTEIN"/>
    <property type="match status" value="1"/>
</dbReference>
<dbReference type="SUPFAM" id="SSF56112">
    <property type="entry name" value="Protein kinase-like (PK-like)"/>
    <property type="match status" value="1"/>
</dbReference>
<organism evidence="2 3">
    <name type="scientific">Arthrobotrys musiformis</name>
    <dbReference type="NCBI Taxonomy" id="47236"/>
    <lineage>
        <taxon>Eukaryota</taxon>
        <taxon>Fungi</taxon>
        <taxon>Dikarya</taxon>
        <taxon>Ascomycota</taxon>
        <taxon>Pezizomycotina</taxon>
        <taxon>Orbiliomycetes</taxon>
        <taxon>Orbiliales</taxon>
        <taxon>Orbiliaceae</taxon>
        <taxon>Arthrobotrys</taxon>
    </lineage>
</organism>
<evidence type="ECO:0000313" key="2">
    <source>
        <dbReference type="EMBL" id="KAK6498906.1"/>
    </source>
</evidence>
<feature type="domain" description="Aminoglycoside phosphotransferase" evidence="1">
    <location>
        <begin position="45"/>
        <end position="227"/>
    </location>
</feature>
<dbReference type="AlphaFoldDB" id="A0AAV9W1F1"/>
<dbReference type="InterPro" id="IPR011009">
    <property type="entry name" value="Kinase-like_dom_sf"/>
</dbReference>
<protein>
    <recommendedName>
        <fullName evidence="1">Aminoglycoside phosphotransferase domain-containing protein</fullName>
    </recommendedName>
</protein>
<keyword evidence="3" id="KW-1185">Reference proteome</keyword>
<evidence type="ECO:0000313" key="3">
    <source>
        <dbReference type="Proteomes" id="UP001370758"/>
    </source>
</evidence>
<name>A0AAV9W1F1_9PEZI</name>
<accession>A0AAV9W1F1</accession>
<sequence length="291" mass="33188">MALHETLSDSELAQLCSRPDRNKICFNVVKISDQAVVKFGTHIRREEAENLRLARAVLDPKIVYVPQVYRTFKYERKYYIVMEYIDAIPILDSEYDDLAERVADVLKHLHSISGKIPGSLGGGISRGFLWESDFPNFRTIDQLEIWVNRRVKTHPKVSFKDRDLVLCHPDVVPRNILRKSDGSICLVDWESAGYYPRCFEAAAMRLVNTATTRFENLLLERVQSGFGAEEVQMAKSVFEAWCRSDFILFKPNELSNRESFSLFEYAKLLGLPVTGVPPKSPVIPPASSINT</sequence>
<dbReference type="Gene3D" id="3.90.1200.10">
    <property type="match status" value="1"/>
</dbReference>
<comment type="caution">
    <text evidence="2">The sequence shown here is derived from an EMBL/GenBank/DDBJ whole genome shotgun (WGS) entry which is preliminary data.</text>
</comment>
<proteinExistence type="predicted"/>
<dbReference type="InterPro" id="IPR002575">
    <property type="entry name" value="Aminoglycoside_PTrfase"/>
</dbReference>
<dbReference type="InterPro" id="IPR051678">
    <property type="entry name" value="AGP_Transferase"/>
</dbReference>
<dbReference type="PANTHER" id="PTHR21310">
    <property type="entry name" value="AMINOGLYCOSIDE PHOSPHOTRANSFERASE-RELATED-RELATED"/>
    <property type="match status" value="1"/>
</dbReference>